<dbReference type="Proteomes" id="UP001190700">
    <property type="component" value="Unassembled WGS sequence"/>
</dbReference>
<dbReference type="InterPro" id="IPR000182">
    <property type="entry name" value="GNAT_dom"/>
</dbReference>
<name>A0AAE0FZT0_9CHLO</name>
<dbReference type="GO" id="GO:0016747">
    <property type="term" value="F:acyltransferase activity, transferring groups other than amino-acyl groups"/>
    <property type="evidence" value="ECO:0007669"/>
    <property type="project" value="InterPro"/>
</dbReference>
<evidence type="ECO:0000313" key="3">
    <source>
        <dbReference type="Proteomes" id="UP001190700"/>
    </source>
</evidence>
<dbReference type="SUPFAM" id="SSF55729">
    <property type="entry name" value="Acyl-CoA N-acyltransferases (Nat)"/>
    <property type="match status" value="1"/>
</dbReference>
<reference evidence="2 3" key="1">
    <citation type="journal article" date="2015" name="Genome Biol. Evol.">
        <title>Comparative Genomics of a Bacterivorous Green Alga Reveals Evolutionary Causalities and Consequences of Phago-Mixotrophic Mode of Nutrition.</title>
        <authorList>
            <person name="Burns J.A."/>
            <person name="Paasch A."/>
            <person name="Narechania A."/>
            <person name="Kim E."/>
        </authorList>
    </citation>
    <scope>NUCLEOTIDE SEQUENCE [LARGE SCALE GENOMIC DNA]</scope>
    <source>
        <strain evidence="2 3">PLY_AMNH</strain>
    </source>
</reference>
<organism evidence="2 3">
    <name type="scientific">Cymbomonas tetramitiformis</name>
    <dbReference type="NCBI Taxonomy" id="36881"/>
    <lineage>
        <taxon>Eukaryota</taxon>
        <taxon>Viridiplantae</taxon>
        <taxon>Chlorophyta</taxon>
        <taxon>Pyramimonadophyceae</taxon>
        <taxon>Pyramimonadales</taxon>
        <taxon>Pyramimonadaceae</taxon>
        <taxon>Cymbomonas</taxon>
    </lineage>
</organism>
<dbReference type="CDD" id="cd04301">
    <property type="entry name" value="NAT_SF"/>
    <property type="match status" value="1"/>
</dbReference>
<proteinExistence type="predicted"/>
<dbReference type="PANTHER" id="PTHR47426:SF3">
    <property type="entry name" value="GCN5-RELATED N-ACETYLTRANSFERASE 6, CHLOROPLASTIC"/>
    <property type="match status" value="1"/>
</dbReference>
<dbReference type="PROSITE" id="PS51186">
    <property type="entry name" value="GNAT"/>
    <property type="match status" value="1"/>
</dbReference>
<feature type="domain" description="N-acetyltransferase" evidence="1">
    <location>
        <begin position="105"/>
        <end position="276"/>
    </location>
</feature>
<gene>
    <name evidence="2" type="ORF">CYMTET_22650</name>
</gene>
<evidence type="ECO:0000313" key="2">
    <source>
        <dbReference type="EMBL" id="KAK3268869.1"/>
    </source>
</evidence>
<dbReference type="InterPro" id="IPR016181">
    <property type="entry name" value="Acyl_CoA_acyltransferase"/>
</dbReference>
<accession>A0AAE0FZT0</accession>
<dbReference type="Gene3D" id="3.40.630.30">
    <property type="match status" value="1"/>
</dbReference>
<dbReference type="EMBL" id="LGRX02011511">
    <property type="protein sequence ID" value="KAK3268869.1"/>
    <property type="molecule type" value="Genomic_DNA"/>
</dbReference>
<evidence type="ECO:0000259" key="1">
    <source>
        <dbReference type="PROSITE" id="PS51186"/>
    </source>
</evidence>
<sequence length="304" mass="33528">MLLCPKTTALEKRIGYAIKSTSPKITYVRAAHPACRTSLSSAVVIQAKIKFRGPLRSQQRANGSQLPAQGYFARTTAFNKRPTTVFVALAEEVAEVESCSSIKIYRVLPQDEGMLRQVATLRAEVFYEDQGYTRFIDSFKRQFAQQELRALRIRIQQPLAACFVAVEAQASGQRVVGCADVRLPYEKEGDLPGAYLSNLCVDTSARRQGIASKLITHGARVVQDSWGMGEMHCHVYCANNAALTLYLKHGFHLAEDGCNVDDSDSLSALNRALLLQSNVSELLGQELERTTDSNDLGDHTPIDS</sequence>
<keyword evidence="3" id="KW-1185">Reference proteome</keyword>
<protein>
    <recommendedName>
        <fullName evidence="1">N-acetyltransferase domain-containing protein</fullName>
    </recommendedName>
</protein>
<dbReference type="AlphaFoldDB" id="A0AAE0FZT0"/>
<dbReference type="Pfam" id="PF00583">
    <property type="entry name" value="Acetyltransf_1"/>
    <property type="match status" value="1"/>
</dbReference>
<dbReference type="PANTHER" id="PTHR47426">
    <property type="entry name" value="ACYL-COA N-ACYLTRANSFERASES (NAT) SUPERFAMILY PROTEIN"/>
    <property type="match status" value="1"/>
</dbReference>
<comment type="caution">
    <text evidence="2">The sequence shown here is derived from an EMBL/GenBank/DDBJ whole genome shotgun (WGS) entry which is preliminary data.</text>
</comment>